<gene>
    <name evidence="4" type="ORF">MCOR_37887</name>
</gene>
<evidence type="ECO:0000313" key="5">
    <source>
        <dbReference type="Proteomes" id="UP000507470"/>
    </source>
</evidence>
<dbReference type="SUPFAM" id="SSF49265">
    <property type="entry name" value="Fibronectin type III"/>
    <property type="match status" value="1"/>
</dbReference>
<dbReference type="Pfam" id="PF00041">
    <property type="entry name" value="fn3"/>
    <property type="match status" value="1"/>
</dbReference>
<accession>A0A6J8D9N2</accession>
<keyword evidence="2" id="KW-0472">Membrane</keyword>
<feature type="compositionally biased region" description="Basic residues" evidence="1">
    <location>
        <begin position="329"/>
        <end position="349"/>
    </location>
</feature>
<dbReference type="InterPro" id="IPR036116">
    <property type="entry name" value="FN3_sf"/>
</dbReference>
<name>A0A6J8D9N2_MYTCO</name>
<dbReference type="InterPro" id="IPR013783">
    <property type="entry name" value="Ig-like_fold"/>
</dbReference>
<feature type="transmembrane region" description="Helical" evidence="2">
    <location>
        <begin position="202"/>
        <end position="230"/>
    </location>
</feature>
<dbReference type="InterPro" id="IPR003961">
    <property type="entry name" value="FN3_dom"/>
</dbReference>
<evidence type="ECO:0000256" key="2">
    <source>
        <dbReference type="SAM" id="Phobius"/>
    </source>
</evidence>
<dbReference type="AlphaFoldDB" id="A0A6J8D9N2"/>
<dbReference type="CDD" id="cd00063">
    <property type="entry name" value="FN3"/>
    <property type="match status" value="1"/>
</dbReference>
<feature type="compositionally biased region" description="Basic and acidic residues" evidence="1">
    <location>
        <begin position="412"/>
        <end position="427"/>
    </location>
</feature>
<evidence type="ECO:0000256" key="1">
    <source>
        <dbReference type="SAM" id="MobiDB-lite"/>
    </source>
</evidence>
<protein>
    <submittedName>
        <fullName evidence="4">IGSF9B</fullName>
    </submittedName>
</protein>
<keyword evidence="5" id="KW-1185">Reference proteome</keyword>
<dbReference type="EMBL" id="CACVKT020006897">
    <property type="protein sequence ID" value="CAC5404062.1"/>
    <property type="molecule type" value="Genomic_DNA"/>
</dbReference>
<evidence type="ECO:0000259" key="3">
    <source>
        <dbReference type="PROSITE" id="PS50853"/>
    </source>
</evidence>
<feature type="region of interest" description="Disordered" evidence="1">
    <location>
        <begin position="281"/>
        <end position="449"/>
    </location>
</feature>
<keyword evidence="2" id="KW-0812">Transmembrane</keyword>
<dbReference type="Proteomes" id="UP000507470">
    <property type="component" value="Unassembled WGS sequence"/>
</dbReference>
<dbReference type="Gene3D" id="2.60.40.10">
    <property type="entry name" value="Immunoglobulins"/>
    <property type="match status" value="1"/>
</dbReference>
<feature type="domain" description="Fibronectin type-III" evidence="3">
    <location>
        <begin position="104"/>
        <end position="200"/>
    </location>
</feature>
<dbReference type="PROSITE" id="PS50853">
    <property type="entry name" value="FN3"/>
    <property type="match status" value="1"/>
</dbReference>
<proteinExistence type="predicted"/>
<organism evidence="4 5">
    <name type="scientific">Mytilus coruscus</name>
    <name type="common">Sea mussel</name>
    <dbReference type="NCBI Taxonomy" id="42192"/>
    <lineage>
        <taxon>Eukaryota</taxon>
        <taxon>Metazoa</taxon>
        <taxon>Spiralia</taxon>
        <taxon>Lophotrochozoa</taxon>
        <taxon>Mollusca</taxon>
        <taxon>Bivalvia</taxon>
        <taxon>Autobranchia</taxon>
        <taxon>Pteriomorphia</taxon>
        <taxon>Mytilida</taxon>
        <taxon>Mytiloidea</taxon>
        <taxon>Mytilidae</taxon>
        <taxon>Mytilinae</taxon>
        <taxon>Mytilus</taxon>
    </lineage>
</organism>
<reference evidence="4 5" key="1">
    <citation type="submission" date="2020-06" db="EMBL/GenBank/DDBJ databases">
        <authorList>
            <person name="Li R."/>
            <person name="Bekaert M."/>
        </authorList>
    </citation>
    <scope>NUCLEOTIDE SEQUENCE [LARGE SCALE GENOMIC DNA]</scope>
    <source>
        <strain evidence="5">wild</strain>
    </source>
</reference>
<feature type="compositionally biased region" description="Basic and acidic residues" evidence="1">
    <location>
        <begin position="378"/>
        <end position="390"/>
    </location>
</feature>
<dbReference type="SMART" id="SM00060">
    <property type="entry name" value="FN3"/>
    <property type="match status" value="1"/>
</dbReference>
<sequence>MIMNYCSSTGHNSGQQRQFYTVWKVCWYIGNAQLVPTKYAIKEETAIVTDVFYDVKIQLDGYRITLTIIDLQEADFTNYTLRVYYGSQYVQHEVTLESASAPETPSNFTLTSSSETSITVQWIPGYNGGHTQTFYIEYRISGTNAWFPQEIKTSNQLDTHNLYTLSGLQDKTSYELRMYAKNSFNQSQHTEIATIRTLEKTAALGGVIGGVAGGLVAVIVILAIIAFVLFKRKKGSSFPNKRTRSHSDSEVEEGLKDNILYDGSEQEGLKVNVLYQSAGPESINQGPNAEYAEVTKPHKKPSKSSNDKYDVQKQNDVYADVDKKAQQKNVKRKKQKDKKKPLKSGKTKGKGLNNNPDGEYANSDIPMGNTSDGEYAYAEDRSAGNKKNEQGLEYADLTFGNQTAKGRQPVIHGDENRTIYSEVDHTKKAPPPPQESEYEETDIRHGKKN</sequence>
<dbReference type="OrthoDB" id="6161934at2759"/>
<evidence type="ECO:0000313" key="4">
    <source>
        <dbReference type="EMBL" id="CAC5404062.1"/>
    </source>
</evidence>
<keyword evidence="2" id="KW-1133">Transmembrane helix</keyword>